<dbReference type="InterPro" id="IPR050135">
    <property type="entry name" value="dGTPase-like"/>
</dbReference>
<dbReference type="GeneID" id="27689853"/>
<evidence type="ECO:0000259" key="2">
    <source>
        <dbReference type="PROSITE" id="PS51831"/>
    </source>
</evidence>
<sequence>MFAVPHTPPASRTMSHCLDEEEFSASPLAQTEASPLPYSKVINDPIHGHVELDEYCMQVVDTIQFQRLRDLKQLGSAYFVFPGASHNRFEHSIGVCYMAGVLVEHLRKSQPELGITDNDVKCVKLAGLCHDLGHGPFSHIFDNEFMKQARPELEWTHEQASEDMLEYLVEDNDHVEINEDEMRFIKDLIHGAPRSDYPQAHKLFLFDIVANKRNSVDVDKFDYIQRDCHNVGIKTSLDAMRLIAFARVINNQICFNQKEAFNLYEMFHTRFSLFKRIYTHRVGKATEYMITEALLAADKYLGISSSVDDMRRYVYVTDSVIMEIERSSAPELEKARSIIKRIRKRDLYRFVDYVLVPLHASIEAKEKITPQAIVECQGSDDNLTDSDVIVEWLKLGYAMKDRNPVDLIRFFSKWHPDVSFPIKKEHVSSFIPTDFEEITLRIYARDNDQRQKIQKAFRRLIRRLNHVGELGVLETENGIYGRESSEEECREEEGGHIRRLFENVLDAPETWAPLGPSPERSSLRSFGSSVGVGGGSAQTSPVKPLFEPSEGTLLPPNYTEISSPARKRPTGNMETENGNASSKRPRTA</sequence>
<dbReference type="SUPFAM" id="SSF109604">
    <property type="entry name" value="HD-domain/PDEase-like"/>
    <property type="match status" value="1"/>
</dbReference>
<dbReference type="Gene3D" id="1.10.3210.10">
    <property type="entry name" value="Hypothetical protein af1432"/>
    <property type="match status" value="1"/>
</dbReference>
<name>A0A0L0HB49_SPIPD</name>
<dbReference type="VEuPathDB" id="FungiDB:SPPG_06560"/>
<dbReference type="InterPro" id="IPR006674">
    <property type="entry name" value="HD_domain"/>
</dbReference>
<dbReference type="Proteomes" id="UP000053201">
    <property type="component" value="Unassembled WGS sequence"/>
</dbReference>
<dbReference type="GO" id="GO:0006203">
    <property type="term" value="P:dGTP catabolic process"/>
    <property type="evidence" value="ECO:0007669"/>
    <property type="project" value="TreeGrafter"/>
</dbReference>
<organism evidence="3 4">
    <name type="scientific">Spizellomyces punctatus (strain DAOM BR117)</name>
    <dbReference type="NCBI Taxonomy" id="645134"/>
    <lineage>
        <taxon>Eukaryota</taxon>
        <taxon>Fungi</taxon>
        <taxon>Fungi incertae sedis</taxon>
        <taxon>Chytridiomycota</taxon>
        <taxon>Chytridiomycota incertae sedis</taxon>
        <taxon>Chytridiomycetes</taxon>
        <taxon>Spizellomycetales</taxon>
        <taxon>Spizellomycetaceae</taxon>
        <taxon>Spizellomyces</taxon>
    </lineage>
</organism>
<protein>
    <recommendedName>
        <fullName evidence="2">HD domain-containing protein</fullName>
    </recommendedName>
</protein>
<dbReference type="GO" id="GO:0008832">
    <property type="term" value="F:dGTPase activity"/>
    <property type="evidence" value="ECO:0007669"/>
    <property type="project" value="TreeGrafter"/>
</dbReference>
<reference evidence="3 4" key="1">
    <citation type="submission" date="2009-08" db="EMBL/GenBank/DDBJ databases">
        <title>The Genome Sequence of Spizellomyces punctatus strain DAOM BR117.</title>
        <authorList>
            <consortium name="The Broad Institute Genome Sequencing Platform"/>
            <person name="Russ C."/>
            <person name="Cuomo C."/>
            <person name="Shea T."/>
            <person name="Young S.K."/>
            <person name="Zeng Q."/>
            <person name="Koehrsen M."/>
            <person name="Haas B."/>
            <person name="Borodovsky M."/>
            <person name="Guigo R."/>
            <person name="Alvarado L."/>
            <person name="Berlin A."/>
            <person name="Bochicchio J."/>
            <person name="Borenstein D."/>
            <person name="Chapman S."/>
            <person name="Chen Z."/>
            <person name="Engels R."/>
            <person name="Freedman E."/>
            <person name="Gellesch M."/>
            <person name="Goldberg J."/>
            <person name="Griggs A."/>
            <person name="Gujja S."/>
            <person name="Heiman D."/>
            <person name="Hepburn T."/>
            <person name="Howarth C."/>
            <person name="Jen D."/>
            <person name="Larson L."/>
            <person name="Lewis B."/>
            <person name="Mehta T."/>
            <person name="Park D."/>
            <person name="Pearson M."/>
            <person name="Roberts A."/>
            <person name="Saif S."/>
            <person name="Shenoy N."/>
            <person name="Sisk P."/>
            <person name="Stolte C."/>
            <person name="Sykes S."/>
            <person name="Thomson T."/>
            <person name="Walk T."/>
            <person name="White J."/>
            <person name="Yandava C."/>
            <person name="Burger G."/>
            <person name="Gray M.W."/>
            <person name="Holland P.W.H."/>
            <person name="King N."/>
            <person name="Lang F.B.F."/>
            <person name="Roger A.J."/>
            <person name="Ruiz-Trillo I."/>
            <person name="Lander E."/>
            <person name="Nusbaum C."/>
        </authorList>
    </citation>
    <scope>NUCLEOTIDE SEQUENCE [LARGE SCALE GENOMIC DNA]</scope>
    <source>
        <strain evidence="3 4">DAOM BR117</strain>
    </source>
</reference>
<proteinExistence type="predicted"/>
<dbReference type="SMART" id="SM00471">
    <property type="entry name" value="HDc"/>
    <property type="match status" value="1"/>
</dbReference>
<dbReference type="PANTHER" id="PTHR11373:SF4">
    <property type="entry name" value="DEOXYNUCLEOSIDE TRIPHOSPHATE TRIPHOSPHOHYDROLASE SAMHD1"/>
    <property type="match status" value="1"/>
</dbReference>
<dbReference type="OMA" id="QVHGYIK"/>
<dbReference type="Gene3D" id="3.30.70.2760">
    <property type="match status" value="1"/>
</dbReference>
<dbReference type="RefSeq" id="XP_016606196.1">
    <property type="nucleotide sequence ID" value="XM_016754761.1"/>
</dbReference>
<dbReference type="CDD" id="cd00077">
    <property type="entry name" value="HDc"/>
    <property type="match status" value="1"/>
</dbReference>
<feature type="region of interest" description="Disordered" evidence="1">
    <location>
        <begin position="510"/>
        <end position="588"/>
    </location>
</feature>
<evidence type="ECO:0000256" key="1">
    <source>
        <dbReference type="SAM" id="MobiDB-lite"/>
    </source>
</evidence>
<evidence type="ECO:0000313" key="4">
    <source>
        <dbReference type="Proteomes" id="UP000053201"/>
    </source>
</evidence>
<feature type="domain" description="HD" evidence="2">
    <location>
        <begin position="88"/>
        <end position="191"/>
    </location>
</feature>
<feature type="compositionally biased region" description="Polar residues" evidence="1">
    <location>
        <begin position="572"/>
        <end position="582"/>
    </location>
</feature>
<evidence type="ECO:0000313" key="3">
    <source>
        <dbReference type="EMBL" id="KNC98156.1"/>
    </source>
</evidence>
<dbReference type="InParanoid" id="A0A0L0HB49"/>
<dbReference type="OrthoDB" id="9991235at2759"/>
<accession>A0A0L0HB49</accession>
<dbReference type="InterPro" id="IPR003607">
    <property type="entry name" value="HD/PDEase_dom"/>
</dbReference>
<keyword evidence="4" id="KW-1185">Reference proteome</keyword>
<dbReference type="AlphaFoldDB" id="A0A0L0HB49"/>
<dbReference type="FunFam" id="1.10.3210.10:FF:000017">
    <property type="entry name" value="Deoxynucleoside triphosphate triphosphohydrolase SAMHD1"/>
    <property type="match status" value="1"/>
</dbReference>
<dbReference type="PROSITE" id="PS51831">
    <property type="entry name" value="HD"/>
    <property type="match status" value="1"/>
</dbReference>
<dbReference type="EMBL" id="KQ257461">
    <property type="protein sequence ID" value="KNC98156.1"/>
    <property type="molecule type" value="Genomic_DNA"/>
</dbReference>
<dbReference type="PANTHER" id="PTHR11373">
    <property type="entry name" value="DEOXYNUCLEOSIDE TRIPHOSPHATE TRIPHOSPHOHYDROLASE"/>
    <property type="match status" value="1"/>
</dbReference>
<gene>
    <name evidence="3" type="ORF">SPPG_06560</name>
</gene>
<dbReference type="GO" id="GO:0005634">
    <property type="term" value="C:nucleus"/>
    <property type="evidence" value="ECO:0007669"/>
    <property type="project" value="TreeGrafter"/>
</dbReference>
<dbReference type="Pfam" id="PF01966">
    <property type="entry name" value="HD"/>
    <property type="match status" value="1"/>
</dbReference>
<dbReference type="STRING" id="645134.A0A0L0HB49"/>
<dbReference type="eggNOG" id="KOG2681">
    <property type="taxonomic scope" value="Eukaryota"/>
</dbReference>